<dbReference type="SMART" id="SM00184">
    <property type="entry name" value="RING"/>
    <property type="match status" value="1"/>
</dbReference>
<dbReference type="PROSITE" id="PS50089">
    <property type="entry name" value="ZF_RING_2"/>
    <property type="match status" value="1"/>
</dbReference>
<proteinExistence type="predicted"/>
<feature type="domain" description="RING-type" evidence="6">
    <location>
        <begin position="237"/>
        <end position="262"/>
    </location>
</feature>
<evidence type="ECO:0000313" key="8">
    <source>
        <dbReference type="Proteomes" id="UP000009328"/>
    </source>
</evidence>
<name>K0KF06_WICCF</name>
<keyword evidence="1" id="KW-0479">Metal-binding</keyword>
<dbReference type="Gene3D" id="3.30.40.10">
    <property type="entry name" value="Zinc/RING finger domain, C3HC4 (zinc finger)"/>
    <property type="match status" value="1"/>
</dbReference>
<keyword evidence="3" id="KW-0862">Zinc</keyword>
<keyword evidence="7" id="KW-0378">Hydrolase</keyword>
<dbReference type="Proteomes" id="UP000009328">
    <property type="component" value="Unassembled WGS sequence"/>
</dbReference>
<gene>
    <name evidence="7" type="ORF">BN7_311</name>
</gene>
<feature type="compositionally biased region" description="Polar residues" evidence="5">
    <location>
        <begin position="1"/>
        <end position="14"/>
    </location>
</feature>
<organism evidence="7 8">
    <name type="scientific">Wickerhamomyces ciferrii (strain ATCC 14091 / BCRC 22168 / CBS 111 / JCM 3599 / NBRC 0793 / NRRL Y-1031 F-60-10)</name>
    <name type="common">Yeast</name>
    <name type="synonym">Pichia ciferrii</name>
    <dbReference type="NCBI Taxonomy" id="1206466"/>
    <lineage>
        <taxon>Eukaryota</taxon>
        <taxon>Fungi</taxon>
        <taxon>Dikarya</taxon>
        <taxon>Ascomycota</taxon>
        <taxon>Saccharomycotina</taxon>
        <taxon>Saccharomycetes</taxon>
        <taxon>Phaffomycetales</taxon>
        <taxon>Wickerhamomycetaceae</taxon>
        <taxon>Wickerhamomyces</taxon>
    </lineage>
</organism>
<evidence type="ECO:0000256" key="5">
    <source>
        <dbReference type="SAM" id="MobiDB-lite"/>
    </source>
</evidence>
<feature type="compositionally biased region" description="Low complexity" evidence="5">
    <location>
        <begin position="15"/>
        <end position="32"/>
    </location>
</feature>
<sequence length="328" mass="37131">MSSSSSENEDGTQPNRNNTGNNNNNNHNNWNNPLEALNRILSDGTASLQETNLNNDNDDNDTDVLFSGTIAQGIPGFSVTIGRTNISNNNINGPTTEDPVFNINNIPNNLREIVETFLRDRSNGSGRNKKATKDAIKHLKIVEPLSLKESDRICSICYEDYDNVEIKNNEDEGDELNDENNLKKLESIYKKTRQIMNDDPEILIPHDSLAQNYSKYQRFVKEPDHNEESDQHIPVQMPCGHIFGRSCLIEWLKEHVSCPFCRREVEAQSTKDSKSKINSAYRNPRLAPANWAGDELNLFDDPQLPFPHGTRTTSNRGNFSFFGNSIFN</sequence>
<dbReference type="InterPro" id="IPR013083">
    <property type="entry name" value="Znf_RING/FYVE/PHD"/>
</dbReference>
<dbReference type="SUPFAM" id="SSF57850">
    <property type="entry name" value="RING/U-box"/>
    <property type="match status" value="1"/>
</dbReference>
<dbReference type="GO" id="GO:0016787">
    <property type="term" value="F:hydrolase activity"/>
    <property type="evidence" value="ECO:0007669"/>
    <property type="project" value="UniProtKB-KW"/>
</dbReference>
<keyword evidence="8" id="KW-1185">Reference proteome</keyword>
<evidence type="ECO:0000313" key="7">
    <source>
        <dbReference type="EMBL" id="CCH40777.1"/>
    </source>
</evidence>
<dbReference type="HOGENOM" id="CLU_847861_0_0_1"/>
<dbReference type="AlphaFoldDB" id="K0KF06"/>
<dbReference type="EMBL" id="CAIF01000006">
    <property type="protein sequence ID" value="CCH40777.1"/>
    <property type="molecule type" value="Genomic_DNA"/>
</dbReference>
<dbReference type="GO" id="GO:0008270">
    <property type="term" value="F:zinc ion binding"/>
    <property type="evidence" value="ECO:0007669"/>
    <property type="project" value="UniProtKB-KW"/>
</dbReference>
<dbReference type="InParanoid" id="K0KF06"/>
<reference evidence="7 8" key="1">
    <citation type="journal article" date="2012" name="Eukaryot. Cell">
        <title>Draft genome sequence of Wickerhamomyces ciferrii NRRL Y-1031 F-60-10.</title>
        <authorList>
            <person name="Schneider J."/>
            <person name="Andrea H."/>
            <person name="Blom J."/>
            <person name="Jaenicke S."/>
            <person name="Ruckert C."/>
            <person name="Schorsch C."/>
            <person name="Szczepanowski R."/>
            <person name="Farwick M."/>
            <person name="Goesmann A."/>
            <person name="Puhler A."/>
            <person name="Schaffer S."/>
            <person name="Tauch A."/>
            <person name="Kohler T."/>
            <person name="Brinkrolf K."/>
        </authorList>
    </citation>
    <scope>NUCLEOTIDE SEQUENCE [LARGE SCALE GENOMIC DNA]</scope>
    <source>
        <strain evidence="8">ATCC 14091 / BCRC 22168 / CBS 111 / JCM 3599 / NBRC 0793 / NRRL Y-1031 F-60-10</strain>
    </source>
</reference>
<dbReference type="Pfam" id="PF13639">
    <property type="entry name" value="zf-RING_2"/>
    <property type="match status" value="1"/>
</dbReference>
<evidence type="ECO:0000256" key="3">
    <source>
        <dbReference type="ARBA" id="ARBA00022833"/>
    </source>
</evidence>
<dbReference type="EC" id="3.6.1.-" evidence="7"/>
<accession>K0KF06</accession>
<evidence type="ECO:0000259" key="6">
    <source>
        <dbReference type="PROSITE" id="PS50089"/>
    </source>
</evidence>
<feature type="region of interest" description="Disordered" evidence="5">
    <location>
        <begin position="1"/>
        <end position="33"/>
    </location>
</feature>
<keyword evidence="2 4" id="KW-0863">Zinc-finger</keyword>
<dbReference type="PANTHER" id="PTHR15710">
    <property type="entry name" value="E3 UBIQUITIN-PROTEIN LIGASE PRAJA"/>
    <property type="match status" value="1"/>
</dbReference>
<dbReference type="InterPro" id="IPR001841">
    <property type="entry name" value="Znf_RING"/>
</dbReference>
<protein>
    <submittedName>
        <fullName evidence="7">DNA repair protein</fullName>
        <ecNumber evidence="7">3.6.1.-</ecNumber>
    </submittedName>
</protein>
<dbReference type="eggNOG" id="KOG0802">
    <property type="taxonomic scope" value="Eukaryota"/>
</dbReference>
<evidence type="ECO:0000256" key="4">
    <source>
        <dbReference type="PROSITE-ProRule" id="PRU00175"/>
    </source>
</evidence>
<dbReference type="STRING" id="1206466.K0KF06"/>
<evidence type="ECO:0000256" key="2">
    <source>
        <dbReference type="ARBA" id="ARBA00022771"/>
    </source>
</evidence>
<evidence type="ECO:0000256" key="1">
    <source>
        <dbReference type="ARBA" id="ARBA00022723"/>
    </source>
</evidence>
<comment type="caution">
    <text evidence="7">The sequence shown here is derived from an EMBL/GenBank/DDBJ whole genome shotgun (WGS) entry which is preliminary data.</text>
</comment>